<dbReference type="PROSITE" id="PS51257">
    <property type="entry name" value="PROKAR_LIPOPROTEIN"/>
    <property type="match status" value="1"/>
</dbReference>
<evidence type="ECO:0000313" key="1">
    <source>
        <dbReference type="EMBL" id="PSL07867.1"/>
    </source>
</evidence>
<keyword evidence="2" id="KW-1185">Reference proteome</keyword>
<comment type="caution">
    <text evidence="1">The sequence shown here is derived from an EMBL/GenBank/DDBJ whole genome shotgun (WGS) entry which is preliminary data.</text>
</comment>
<sequence>MKRVLVLLVTVVLLGSCGVRPEFQQGMTENKFLRQNKGAVLSGIDGKQKTYRVNREDRFYVLATFEDGVLVKLEEKELAPAWMQNQPVNSSDGNRRN</sequence>
<dbReference type="Proteomes" id="UP000240708">
    <property type="component" value="Unassembled WGS sequence"/>
</dbReference>
<dbReference type="RefSeq" id="WP_106565905.1">
    <property type="nucleotide sequence ID" value="NZ_JAUVYL010000179.1"/>
</dbReference>
<proteinExistence type="predicted"/>
<reference evidence="1 2" key="1">
    <citation type="submission" date="2018-03" db="EMBL/GenBank/DDBJ databases">
        <title>Genomic Encyclopedia of Archaeal and Bacterial Type Strains, Phase II (KMG-II): from individual species to whole genera.</title>
        <authorList>
            <person name="Goeker M."/>
        </authorList>
    </citation>
    <scope>NUCLEOTIDE SEQUENCE [LARGE SCALE GENOMIC DNA]</scope>
    <source>
        <strain evidence="1 2">DSM 28057</strain>
    </source>
</reference>
<evidence type="ECO:0000313" key="2">
    <source>
        <dbReference type="Proteomes" id="UP000240708"/>
    </source>
</evidence>
<organism evidence="1 2">
    <name type="scientific">Cecembia rubra</name>
    <dbReference type="NCBI Taxonomy" id="1485585"/>
    <lineage>
        <taxon>Bacteria</taxon>
        <taxon>Pseudomonadati</taxon>
        <taxon>Bacteroidota</taxon>
        <taxon>Cytophagia</taxon>
        <taxon>Cytophagales</taxon>
        <taxon>Cyclobacteriaceae</taxon>
        <taxon>Cecembia</taxon>
    </lineage>
</organism>
<accession>A0A2P8EEI0</accession>
<dbReference type="OrthoDB" id="839699at2"/>
<dbReference type="EMBL" id="PYGF01000001">
    <property type="protein sequence ID" value="PSL07867.1"/>
    <property type="molecule type" value="Genomic_DNA"/>
</dbReference>
<name>A0A2P8EEI0_9BACT</name>
<gene>
    <name evidence="1" type="ORF">CLV48_101805</name>
</gene>
<dbReference type="AlphaFoldDB" id="A0A2P8EEI0"/>
<evidence type="ECO:0008006" key="3">
    <source>
        <dbReference type="Google" id="ProtNLM"/>
    </source>
</evidence>
<protein>
    <recommendedName>
        <fullName evidence="3">Lipoprotein</fullName>
    </recommendedName>
</protein>